<name>A0A2J8JIQ8_PANTR</name>
<dbReference type="InterPro" id="IPR002652">
    <property type="entry name" value="Importin-a_IBB"/>
</dbReference>
<dbReference type="PANTHER" id="PTHR16356:SF1">
    <property type="entry name" value="TRANSMEMBRANE AND COILED-COIL DOMAIN-CONTAINING PROTEIN 6"/>
    <property type="match status" value="1"/>
</dbReference>
<comment type="caution">
    <text evidence="4">The sequence shown here is derived from an EMBL/GenBank/DDBJ whole genome shotgun (WGS) entry which is preliminary data.</text>
</comment>
<reference evidence="4 5" key="1">
    <citation type="submission" date="2017-12" db="EMBL/GenBank/DDBJ databases">
        <title>High-resolution comparative analysis of great ape genomes.</title>
        <authorList>
            <person name="Pollen A."/>
            <person name="Hastie A."/>
            <person name="Hormozdiari F."/>
            <person name="Dougherty M."/>
            <person name="Liu R."/>
            <person name="Chaisson M."/>
            <person name="Hoppe E."/>
            <person name="Hill C."/>
            <person name="Pang A."/>
            <person name="Hillier L."/>
            <person name="Baker C."/>
            <person name="Armstrong J."/>
            <person name="Shendure J."/>
            <person name="Paten B."/>
            <person name="Wilson R."/>
            <person name="Chao H."/>
            <person name="Schneider V."/>
            <person name="Ventura M."/>
            <person name="Kronenberg Z."/>
            <person name="Murali S."/>
            <person name="Gordon D."/>
            <person name="Cantsilieris S."/>
            <person name="Munson K."/>
            <person name="Nelson B."/>
            <person name="Raja A."/>
            <person name="Underwood J."/>
            <person name="Diekhans M."/>
            <person name="Fiddes I."/>
            <person name="Haussler D."/>
            <person name="Eichler E."/>
        </authorList>
    </citation>
    <scope>NUCLEOTIDE SEQUENCE [LARGE SCALE GENOMIC DNA]</scope>
    <source>
        <strain evidence="4">Yerkes chimp pedigree #C0471</strain>
    </source>
</reference>
<evidence type="ECO:0000259" key="3">
    <source>
        <dbReference type="PROSITE" id="PS51214"/>
    </source>
</evidence>
<organism evidence="4 5">
    <name type="scientific">Pan troglodytes</name>
    <name type="common">Chimpanzee</name>
    <dbReference type="NCBI Taxonomy" id="9598"/>
    <lineage>
        <taxon>Eukaryota</taxon>
        <taxon>Metazoa</taxon>
        <taxon>Chordata</taxon>
        <taxon>Craniata</taxon>
        <taxon>Vertebrata</taxon>
        <taxon>Euteleostomi</taxon>
        <taxon>Mammalia</taxon>
        <taxon>Eutheria</taxon>
        <taxon>Euarchontoglires</taxon>
        <taxon>Primates</taxon>
        <taxon>Haplorrhini</taxon>
        <taxon>Catarrhini</taxon>
        <taxon>Hominidae</taxon>
        <taxon>Pan</taxon>
    </lineage>
</organism>
<accession>A0A2J8JIQ8</accession>
<dbReference type="PROSITE" id="PS51214">
    <property type="entry name" value="IBB"/>
    <property type="match status" value="1"/>
</dbReference>
<dbReference type="GO" id="GO:0061608">
    <property type="term" value="F:nuclear import signal receptor activity"/>
    <property type="evidence" value="ECO:0007669"/>
    <property type="project" value="InterPro"/>
</dbReference>
<protein>
    <submittedName>
        <fullName evidence="4">TMCO6 isoform 6</fullName>
    </submittedName>
</protein>
<dbReference type="Pfam" id="PF01749">
    <property type="entry name" value="IBB"/>
    <property type="match status" value="1"/>
</dbReference>
<dbReference type="GO" id="GO:0006606">
    <property type="term" value="P:protein import into nucleus"/>
    <property type="evidence" value="ECO:0007669"/>
    <property type="project" value="InterPro"/>
</dbReference>
<keyword evidence="1" id="KW-0813">Transport</keyword>
<dbReference type="Proteomes" id="UP000236370">
    <property type="component" value="Unassembled WGS sequence"/>
</dbReference>
<gene>
    <name evidence="4" type="ORF">CK820_G0047140</name>
</gene>
<evidence type="ECO:0000256" key="2">
    <source>
        <dbReference type="SAM" id="MobiDB-lite"/>
    </source>
</evidence>
<evidence type="ECO:0000313" key="4">
    <source>
        <dbReference type="EMBL" id="PNI22664.1"/>
    </source>
</evidence>
<evidence type="ECO:0000256" key="1">
    <source>
        <dbReference type="PROSITE-ProRule" id="PRU00561"/>
    </source>
</evidence>
<evidence type="ECO:0000313" key="5">
    <source>
        <dbReference type="Proteomes" id="UP000236370"/>
    </source>
</evidence>
<dbReference type="PANTHER" id="PTHR16356">
    <property type="entry name" value="TRANSMEMBRANE AND COILED-COIL DOMAIN-CONTAINING PROTEIN 6 TMCO6"/>
    <property type="match status" value="1"/>
</dbReference>
<feature type="region of interest" description="Disordered" evidence="2">
    <location>
        <begin position="68"/>
        <end position="101"/>
    </location>
</feature>
<sequence length="101" mass="10957">MWSRRQGRLRPTVCGVEELRRRRREREAALRKARREQQLVSKRLLRDDAPEEAGEGCVAAILGETEVRGQGAAVPAASPAGDRGKGERGGSGQPSSRLAAP</sequence>
<feature type="domain" description="IBB" evidence="3">
    <location>
        <begin position="1"/>
        <end position="52"/>
    </location>
</feature>
<dbReference type="EMBL" id="NBAG03000455">
    <property type="protein sequence ID" value="PNI22664.1"/>
    <property type="molecule type" value="Genomic_DNA"/>
</dbReference>
<proteinExistence type="predicted"/>
<dbReference type="AlphaFoldDB" id="A0A2J8JIQ8"/>